<dbReference type="Proteomes" id="UP000000437">
    <property type="component" value="Chromosome 12"/>
</dbReference>
<evidence type="ECO:0000313" key="1">
    <source>
        <dbReference type="Proteomes" id="UP000000437"/>
    </source>
</evidence>
<evidence type="ECO:0000313" key="2">
    <source>
        <dbReference type="RefSeq" id="XP_073773629.1"/>
    </source>
</evidence>
<gene>
    <name evidence="2" type="primary">fbxl15</name>
    <name evidence="2" type="synonym">zgc:85882</name>
</gene>
<protein>
    <submittedName>
        <fullName evidence="2">F-box/LRR-repeat protein 15 isoform X1</fullName>
    </submittedName>
</protein>
<dbReference type="RefSeq" id="XP_073773629.1">
    <property type="nucleotide sequence ID" value="XM_073917528.1"/>
</dbReference>
<accession>A0AC58GV68</accession>
<name>A0AC58GV68_DANRE</name>
<organism evidence="1 2">
    <name type="scientific">Danio rerio</name>
    <name type="common">Zebrafish</name>
    <name type="synonym">Brachydanio rerio</name>
    <dbReference type="NCBI Taxonomy" id="7955"/>
    <lineage>
        <taxon>Eukaryota</taxon>
        <taxon>Metazoa</taxon>
        <taxon>Chordata</taxon>
        <taxon>Craniata</taxon>
        <taxon>Vertebrata</taxon>
        <taxon>Euteleostomi</taxon>
        <taxon>Actinopterygii</taxon>
        <taxon>Neopterygii</taxon>
        <taxon>Teleostei</taxon>
        <taxon>Ostariophysi</taxon>
        <taxon>Cypriniformes</taxon>
        <taxon>Danionidae</taxon>
        <taxon>Danioninae</taxon>
        <taxon>Danio</taxon>
    </lineage>
</organism>
<keyword evidence="1" id="KW-1185">Reference proteome</keyword>
<sequence>MDRSADGGSESPHQSPDEPVSCLSVMINNNVHGPQDSVSMDQKPDERVQSHRCELLDLPWEDVLVSHVFCHLPLRLLVSLQRVSKSFRSLIQVYLDNCRTFDPAQTGPHIPREAFCSILRHNQVLQHLSVTNCSDWITDTDLLPVIGQNQQLQHVDLRGCAQLSRRALVAVSLSCPRLQHLSLAHCEWVDSLALRSLADHCPMLRSLDLTACRQLKDPAVCYLAGKCPELRALSVAVNANITDTAVEEVAKKCREMERLDLTGCLRVRNEAIRTLAEYCPKLQSLKVNHCHNVTESSLGVLRRRNVEIDVEPPLQRALVLLQDVVGFAPFINLQI</sequence>
<reference evidence="2" key="1">
    <citation type="submission" date="2025-08" db="UniProtKB">
        <authorList>
            <consortium name="RefSeq"/>
        </authorList>
    </citation>
    <scope>IDENTIFICATION</scope>
    <source>
        <strain evidence="2">Tuebingen</strain>
        <tissue evidence="2">Fibroblasts and whole tissue</tissue>
    </source>
</reference>
<proteinExistence type="predicted"/>